<keyword evidence="1" id="KW-0812">Transmembrane</keyword>
<feature type="transmembrane region" description="Helical" evidence="1">
    <location>
        <begin position="7"/>
        <end position="26"/>
    </location>
</feature>
<dbReference type="EMBL" id="RBKU01000001">
    <property type="protein sequence ID" value="RKR83654.1"/>
    <property type="molecule type" value="Genomic_DNA"/>
</dbReference>
<dbReference type="AlphaFoldDB" id="A0A495J5K5"/>
<evidence type="ECO:0000313" key="3">
    <source>
        <dbReference type="Proteomes" id="UP000268007"/>
    </source>
</evidence>
<keyword evidence="1" id="KW-0472">Membrane</keyword>
<comment type="caution">
    <text evidence="2">The sequence shown here is derived from an EMBL/GenBank/DDBJ whole genome shotgun (WGS) entry which is preliminary data.</text>
</comment>
<evidence type="ECO:0000256" key="1">
    <source>
        <dbReference type="SAM" id="Phobius"/>
    </source>
</evidence>
<dbReference type="Proteomes" id="UP000268007">
    <property type="component" value="Unassembled WGS sequence"/>
</dbReference>
<keyword evidence="3" id="KW-1185">Reference proteome</keyword>
<sequence length="165" mass="19493">MDNRKKKIFLLLSIVVPFLLYCFYYYGMMVKNAPYKFSEFDSIVFNYGTGDSLLNRYNSKNGDYEYVNSRDSVVKSHLKLRNDDLLYLHRKAADLGFWDFPSNMADDSTKRKGSKVPRYYIEFKYKRKTKKVTFDEAFGGNPNLKDAAQRLIKELQNKLIEAEKR</sequence>
<organism evidence="2 3">
    <name type="scientific">Mucilaginibacter gracilis</name>
    <dbReference type="NCBI Taxonomy" id="423350"/>
    <lineage>
        <taxon>Bacteria</taxon>
        <taxon>Pseudomonadati</taxon>
        <taxon>Bacteroidota</taxon>
        <taxon>Sphingobacteriia</taxon>
        <taxon>Sphingobacteriales</taxon>
        <taxon>Sphingobacteriaceae</taxon>
        <taxon>Mucilaginibacter</taxon>
    </lineage>
</organism>
<proteinExistence type="predicted"/>
<evidence type="ECO:0000313" key="2">
    <source>
        <dbReference type="EMBL" id="RKR83654.1"/>
    </source>
</evidence>
<dbReference type="RefSeq" id="WP_211339698.1">
    <property type="nucleotide sequence ID" value="NZ_RBKU01000001.1"/>
</dbReference>
<name>A0A495J5K5_9SPHI</name>
<reference evidence="2 3" key="1">
    <citation type="submission" date="2018-10" db="EMBL/GenBank/DDBJ databases">
        <title>Genomic Encyclopedia of Archaeal and Bacterial Type Strains, Phase II (KMG-II): from individual species to whole genera.</title>
        <authorList>
            <person name="Goeker M."/>
        </authorList>
    </citation>
    <scope>NUCLEOTIDE SEQUENCE [LARGE SCALE GENOMIC DNA]</scope>
    <source>
        <strain evidence="2 3">DSM 18602</strain>
    </source>
</reference>
<keyword evidence="1" id="KW-1133">Transmembrane helix</keyword>
<gene>
    <name evidence="2" type="ORF">BDD43_3867</name>
</gene>
<protein>
    <submittedName>
        <fullName evidence="2">Uncharacterized protein</fullName>
    </submittedName>
</protein>
<accession>A0A495J5K5</accession>